<reference evidence="2" key="1">
    <citation type="journal article" date="2020" name="Stud. Mycol.">
        <title>101 Dothideomycetes genomes: a test case for predicting lifestyles and emergence of pathogens.</title>
        <authorList>
            <person name="Haridas S."/>
            <person name="Albert R."/>
            <person name="Binder M."/>
            <person name="Bloem J."/>
            <person name="Labutti K."/>
            <person name="Salamov A."/>
            <person name="Andreopoulos B."/>
            <person name="Baker S."/>
            <person name="Barry K."/>
            <person name="Bills G."/>
            <person name="Bluhm B."/>
            <person name="Cannon C."/>
            <person name="Castanera R."/>
            <person name="Culley D."/>
            <person name="Daum C."/>
            <person name="Ezra D."/>
            <person name="Gonzalez J."/>
            <person name="Henrissat B."/>
            <person name="Kuo A."/>
            <person name="Liang C."/>
            <person name="Lipzen A."/>
            <person name="Lutzoni F."/>
            <person name="Magnuson J."/>
            <person name="Mondo S."/>
            <person name="Nolan M."/>
            <person name="Ohm R."/>
            <person name="Pangilinan J."/>
            <person name="Park H.-J."/>
            <person name="Ramirez L."/>
            <person name="Alfaro M."/>
            <person name="Sun H."/>
            <person name="Tritt A."/>
            <person name="Yoshinaga Y."/>
            <person name="Zwiers L.-H."/>
            <person name="Turgeon B."/>
            <person name="Goodwin S."/>
            <person name="Spatafora J."/>
            <person name="Crous P."/>
            <person name="Grigoriev I."/>
        </authorList>
    </citation>
    <scope>NUCLEOTIDE SEQUENCE</scope>
    <source>
        <strain evidence="2">CBS 122368</strain>
    </source>
</reference>
<sequence>MSFGFSIGDIVLLSQLAYKLYSNVTSGRKGASHDLKGLKDELFSLRCAFDHLRAVAHDILAEPNTRQDLDQILTSCGSTLQELDDVTKGYREAVIGNEEDISQGKKPDKKPIIGGMVKKVKGNWMKVRWDLEKQTPQQYRERLQSHTTAINIIVNSVILSTVSMAAAASKSNHEKTHKLLEQGLKRPQPDKSSRPAAIASNSLSAQQNPTIAALSIEHAPLNCAQKTIFSPHSERWHTGRLDGRTSDSVSAYFVDASLERTLGRGRIELTPSVVAVNIERRVLGMREFETFTQRNTQRQRRAVRPKRPAFLALRTPTIQQLQDGLAYVFHPLSDVIGENVASRSAAQTNEVLQWIEGFRQSVESTAWNFDQSKGLIDLMVALNGAVEKSDPRTRASFYTGADQVGLMEVLAQAQSSSKSVRIMKEIEEFQEVKEEWLDQQN</sequence>
<dbReference type="OrthoDB" id="5404564at2759"/>
<evidence type="ECO:0000313" key="3">
    <source>
        <dbReference type="Proteomes" id="UP000800094"/>
    </source>
</evidence>
<dbReference type="PANTHER" id="PTHR38886:SF1">
    <property type="entry name" value="NACHT-NTPASE AND P-LOOP NTPASES N-TERMINAL DOMAIN-CONTAINING PROTEIN"/>
    <property type="match status" value="1"/>
</dbReference>
<feature type="region of interest" description="Disordered" evidence="1">
    <location>
        <begin position="182"/>
        <end position="204"/>
    </location>
</feature>
<keyword evidence="3" id="KW-1185">Reference proteome</keyword>
<evidence type="ECO:0000256" key="1">
    <source>
        <dbReference type="SAM" id="MobiDB-lite"/>
    </source>
</evidence>
<evidence type="ECO:0008006" key="4">
    <source>
        <dbReference type="Google" id="ProtNLM"/>
    </source>
</evidence>
<gene>
    <name evidence="2" type="ORF">BU26DRAFT_558140</name>
</gene>
<name>A0A6A6J2X7_9PLEO</name>
<organism evidence="2 3">
    <name type="scientific">Trematosphaeria pertusa</name>
    <dbReference type="NCBI Taxonomy" id="390896"/>
    <lineage>
        <taxon>Eukaryota</taxon>
        <taxon>Fungi</taxon>
        <taxon>Dikarya</taxon>
        <taxon>Ascomycota</taxon>
        <taxon>Pezizomycotina</taxon>
        <taxon>Dothideomycetes</taxon>
        <taxon>Pleosporomycetidae</taxon>
        <taxon>Pleosporales</taxon>
        <taxon>Massarineae</taxon>
        <taxon>Trematosphaeriaceae</taxon>
        <taxon>Trematosphaeria</taxon>
    </lineage>
</organism>
<dbReference type="GeneID" id="54585861"/>
<accession>A0A6A6J2X7</accession>
<protein>
    <recommendedName>
        <fullName evidence="4">Fungal N-terminal domain-containing protein</fullName>
    </recommendedName>
</protein>
<dbReference type="Proteomes" id="UP000800094">
    <property type="component" value="Unassembled WGS sequence"/>
</dbReference>
<feature type="compositionally biased region" description="Basic and acidic residues" evidence="1">
    <location>
        <begin position="182"/>
        <end position="193"/>
    </location>
</feature>
<proteinExistence type="predicted"/>
<dbReference type="AlphaFoldDB" id="A0A6A6J2X7"/>
<evidence type="ECO:0000313" key="2">
    <source>
        <dbReference type="EMBL" id="KAF2256697.1"/>
    </source>
</evidence>
<dbReference type="RefSeq" id="XP_033691701.1">
    <property type="nucleotide sequence ID" value="XM_033832531.1"/>
</dbReference>
<dbReference type="PANTHER" id="PTHR38886">
    <property type="entry name" value="SESA DOMAIN-CONTAINING PROTEIN"/>
    <property type="match status" value="1"/>
</dbReference>
<dbReference type="EMBL" id="ML987189">
    <property type="protein sequence ID" value="KAF2256697.1"/>
    <property type="molecule type" value="Genomic_DNA"/>
</dbReference>